<dbReference type="Pfam" id="PF00725">
    <property type="entry name" value="3HCDH"/>
    <property type="match status" value="1"/>
</dbReference>
<dbReference type="InterPro" id="IPR036291">
    <property type="entry name" value="NAD(P)-bd_dom_sf"/>
</dbReference>
<accession>A0A100W1C1</accession>
<feature type="site" description="Important for catalytic activity" evidence="4">
    <location>
        <position position="144"/>
    </location>
</feature>
<organism evidence="7 8">
    <name type="scientific">Mycolicibacterium brisbanense</name>
    <dbReference type="NCBI Taxonomy" id="146020"/>
    <lineage>
        <taxon>Bacteria</taxon>
        <taxon>Bacillati</taxon>
        <taxon>Actinomycetota</taxon>
        <taxon>Actinomycetes</taxon>
        <taxon>Mycobacteriales</taxon>
        <taxon>Mycobacteriaceae</taxon>
        <taxon>Mycolicibacterium</taxon>
    </lineage>
</organism>
<evidence type="ECO:0000313" key="8">
    <source>
        <dbReference type="Proteomes" id="UP000069620"/>
    </source>
</evidence>
<dbReference type="RefSeq" id="WP_062830128.1">
    <property type="nucleotide sequence ID" value="NZ_BCSX01000035.1"/>
</dbReference>
<evidence type="ECO:0000259" key="5">
    <source>
        <dbReference type="Pfam" id="PF00725"/>
    </source>
</evidence>
<dbReference type="Proteomes" id="UP000069620">
    <property type="component" value="Unassembled WGS sequence"/>
</dbReference>
<dbReference type="SUPFAM" id="SSF48179">
    <property type="entry name" value="6-phosphogluconate dehydrogenase C-terminal domain-like"/>
    <property type="match status" value="1"/>
</dbReference>
<dbReference type="InterPro" id="IPR022694">
    <property type="entry name" value="3-OHacyl-CoA_DH"/>
</dbReference>
<dbReference type="EMBL" id="BCSX01000035">
    <property type="protein sequence ID" value="GAS89818.1"/>
    <property type="molecule type" value="Genomic_DNA"/>
</dbReference>
<dbReference type="PANTHER" id="PTHR48075">
    <property type="entry name" value="3-HYDROXYACYL-COA DEHYDROGENASE FAMILY PROTEIN"/>
    <property type="match status" value="1"/>
</dbReference>
<reference evidence="8" key="1">
    <citation type="journal article" date="2016" name="Genome Announc.">
        <title>Draft Genome Sequences of Five Rapidly Growing Mycobacterium Species, M. thermoresistibile, M. fortuitum subsp. acetamidolyticum, M. canariasense, M. brisbanense, and M. novocastrense.</title>
        <authorList>
            <person name="Katahira K."/>
            <person name="Ogura Y."/>
            <person name="Gotoh Y."/>
            <person name="Hayashi T."/>
        </authorList>
    </citation>
    <scope>NUCLEOTIDE SEQUENCE [LARGE SCALE GENOMIC DNA]</scope>
    <source>
        <strain evidence="8">JCM15654</strain>
    </source>
</reference>
<dbReference type="Gene3D" id="1.10.1040.10">
    <property type="entry name" value="N-(1-d-carboxylethyl)-l-norvaline Dehydrogenase, domain 2"/>
    <property type="match status" value="1"/>
</dbReference>
<sequence>MTYAHTFGDVEHRPVAVIGAGTLGRRIALMFASRGGTVRVYDPSAEQVAAATEYVAQTLPGVIERRGSGAVGRAEAAGSLDDALRDAWLVVEAVPERLDIKIPLWGQIDAAAPADTIFATNSSSYPSRLMTEHIRDKSRMCNMHFYMPPGSNAVDLMSDGETSRDVLDTLLAVLPEYDIHPFEARKESVGFIFNRVWAAIKRECLEVVAEGVARPEDVDGMFRINWHMPVGPFQMMDQVGLDVVLDIENHYAEENPHLPAGPRELLHRYVDAGKLGVKTGEGFYRHR</sequence>
<evidence type="ECO:0000256" key="2">
    <source>
        <dbReference type="ARBA" id="ARBA00009463"/>
    </source>
</evidence>
<dbReference type="SUPFAM" id="SSF51735">
    <property type="entry name" value="NAD(P)-binding Rossmann-fold domains"/>
    <property type="match status" value="1"/>
</dbReference>
<name>A0A100W1C1_9MYCO</name>
<gene>
    <name evidence="7" type="ORF">RMCB_3914</name>
</gene>
<proteinExistence type="inferred from homology"/>
<protein>
    <submittedName>
        <fullName evidence="7">3-hydroxyacyl-CoA dehydrogenase</fullName>
    </submittedName>
</protein>
<dbReference type="GO" id="GO:0016616">
    <property type="term" value="F:oxidoreductase activity, acting on the CH-OH group of donors, NAD or NADP as acceptor"/>
    <property type="evidence" value="ECO:0007669"/>
    <property type="project" value="InterPro"/>
</dbReference>
<dbReference type="GO" id="GO:0070403">
    <property type="term" value="F:NAD+ binding"/>
    <property type="evidence" value="ECO:0007669"/>
    <property type="project" value="InterPro"/>
</dbReference>
<feature type="domain" description="3-hydroxyacyl-CoA dehydrogenase NAD binding" evidence="6">
    <location>
        <begin position="15"/>
        <end position="181"/>
    </location>
</feature>
<dbReference type="Gene3D" id="3.40.50.720">
    <property type="entry name" value="NAD(P)-binding Rossmann-like Domain"/>
    <property type="match status" value="1"/>
</dbReference>
<evidence type="ECO:0000256" key="3">
    <source>
        <dbReference type="ARBA" id="ARBA00023002"/>
    </source>
</evidence>
<dbReference type="STRING" id="146020.RMCB_3914"/>
<evidence type="ECO:0000256" key="1">
    <source>
        <dbReference type="ARBA" id="ARBA00005086"/>
    </source>
</evidence>
<evidence type="ECO:0000256" key="4">
    <source>
        <dbReference type="PIRSR" id="PIRSR000105-1"/>
    </source>
</evidence>
<dbReference type="PANTHER" id="PTHR48075:SF3">
    <property type="entry name" value="3-HYDROXYACYL-COA DEHYDROGENASE"/>
    <property type="match status" value="1"/>
</dbReference>
<comment type="similarity">
    <text evidence="2">Belongs to the 3-hydroxyacyl-CoA dehydrogenase family.</text>
</comment>
<dbReference type="InterPro" id="IPR006108">
    <property type="entry name" value="3HC_DH_C"/>
</dbReference>
<reference evidence="8" key="2">
    <citation type="submission" date="2016-02" db="EMBL/GenBank/DDBJ databases">
        <title>Draft genome sequence of five rapidly growing Mycobacterium species.</title>
        <authorList>
            <person name="Katahira K."/>
            <person name="Gotou Y."/>
            <person name="Iida K."/>
            <person name="Ogura Y."/>
            <person name="Hayashi T."/>
        </authorList>
    </citation>
    <scope>NUCLEOTIDE SEQUENCE [LARGE SCALE GENOMIC DNA]</scope>
    <source>
        <strain evidence="8">JCM15654</strain>
    </source>
</reference>
<feature type="domain" description="3-hydroxyacyl-CoA dehydrogenase C-terminal" evidence="5">
    <location>
        <begin position="190"/>
        <end position="285"/>
    </location>
</feature>
<evidence type="ECO:0000259" key="6">
    <source>
        <dbReference type="Pfam" id="PF02737"/>
    </source>
</evidence>
<dbReference type="GO" id="GO:0006631">
    <property type="term" value="P:fatty acid metabolic process"/>
    <property type="evidence" value="ECO:0007669"/>
    <property type="project" value="InterPro"/>
</dbReference>
<dbReference type="PIRSF" id="PIRSF000105">
    <property type="entry name" value="HCDH"/>
    <property type="match status" value="1"/>
</dbReference>
<comment type="pathway">
    <text evidence="1">Lipid metabolism; butanoate metabolism.</text>
</comment>
<dbReference type="InterPro" id="IPR008927">
    <property type="entry name" value="6-PGluconate_DH-like_C_sf"/>
</dbReference>
<keyword evidence="8" id="KW-1185">Reference proteome</keyword>
<dbReference type="AlphaFoldDB" id="A0A100W1C1"/>
<dbReference type="Pfam" id="PF02737">
    <property type="entry name" value="3HCDH_N"/>
    <property type="match status" value="1"/>
</dbReference>
<keyword evidence="3" id="KW-0560">Oxidoreductase</keyword>
<dbReference type="OrthoDB" id="9771883at2"/>
<evidence type="ECO:0000313" key="7">
    <source>
        <dbReference type="EMBL" id="GAS89818.1"/>
    </source>
</evidence>
<dbReference type="InterPro" id="IPR013328">
    <property type="entry name" value="6PGD_dom2"/>
</dbReference>
<dbReference type="InterPro" id="IPR006176">
    <property type="entry name" value="3-OHacyl-CoA_DH_NAD-bd"/>
</dbReference>
<comment type="caution">
    <text evidence="7">The sequence shown here is derived from an EMBL/GenBank/DDBJ whole genome shotgun (WGS) entry which is preliminary data.</text>
</comment>